<evidence type="ECO:0000256" key="6">
    <source>
        <dbReference type="SAM" id="Phobius"/>
    </source>
</evidence>
<evidence type="ECO:0000256" key="5">
    <source>
        <dbReference type="ARBA" id="ARBA00023136"/>
    </source>
</evidence>
<evidence type="ECO:0000256" key="1">
    <source>
        <dbReference type="ARBA" id="ARBA00004141"/>
    </source>
</evidence>
<dbReference type="PANTHER" id="PTHR31123">
    <property type="entry name" value="ACCUMULATION OF DYADS PROTEIN 2-RELATED"/>
    <property type="match status" value="1"/>
</dbReference>
<dbReference type="GO" id="GO:0015123">
    <property type="term" value="F:acetate transmembrane transporter activity"/>
    <property type="evidence" value="ECO:0007669"/>
    <property type="project" value="TreeGrafter"/>
</dbReference>
<evidence type="ECO:0000256" key="3">
    <source>
        <dbReference type="ARBA" id="ARBA00022692"/>
    </source>
</evidence>
<evidence type="ECO:0000313" key="7">
    <source>
        <dbReference type="EMBL" id="KAK4077048.1"/>
    </source>
</evidence>
<protein>
    <recommendedName>
        <fullName evidence="9">GPR1/FUN34/YaaH-class plasma membrane protein</fullName>
    </recommendedName>
</protein>
<evidence type="ECO:0008006" key="9">
    <source>
        <dbReference type="Google" id="ProtNLM"/>
    </source>
</evidence>
<dbReference type="InterPro" id="IPR051633">
    <property type="entry name" value="AceTr"/>
</dbReference>
<feature type="transmembrane region" description="Helical" evidence="6">
    <location>
        <begin position="146"/>
        <end position="167"/>
    </location>
</feature>
<dbReference type="PANTHER" id="PTHR31123:SF4">
    <property type="entry name" value="PROTEIN ALCS"/>
    <property type="match status" value="1"/>
</dbReference>
<comment type="caution">
    <text evidence="7">The sequence shown here is derived from an EMBL/GenBank/DDBJ whole genome shotgun (WGS) entry which is preliminary data.</text>
</comment>
<comment type="similarity">
    <text evidence="2">Belongs to the acetate uptake transporter (AceTr) (TC 2.A.96) family.</text>
</comment>
<feature type="transmembrane region" description="Helical" evidence="6">
    <location>
        <begin position="217"/>
        <end position="238"/>
    </location>
</feature>
<dbReference type="Proteomes" id="UP001273209">
    <property type="component" value="Unassembled WGS sequence"/>
</dbReference>
<dbReference type="Pfam" id="PF01184">
    <property type="entry name" value="Gpr1_Fun34_YaaH"/>
    <property type="match status" value="1"/>
</dbReference>
<sequence>MAEEKGNRIDVDSESERAEALNRFRSAASISMTPELFEKLYLAPQSKVKGHLRDTFGNPTPILMGWRGASGGGAATIPVYFFQAGILMTVGGLLEWILGNSFPAVVFTSFGTFWLSYGGVLNPSFAAFSSYAKAGEDGTEGLQTTGFNASLGFWFLFMGLLSLVFLICSLRTNVAFFIIFLTLVIAFGLLTGAYWAMAEDFVGNAHYANKLLVGAGASAFVTCLAGWYILLAISLAIVDFPIQIPVGDLSNVVKGKSIREH</sequence>
<evidence type="ECO:0000256" key="4">
    <source>
        <dbReference type="ARBA" id="ARBA00022989"/>
    </source>
</evidence>
<reference evidence="7" key="1">
    <citation type="submission" date="2023-11" db="EMBL/GenBank/DDBJ databases">
        <title>The genome sequences of three competitors of mushroom-forming fungi.</title>
        <authorList>
            <person name="Beijen E."/>
            <person name="Ohm R.A."/>
        </authorList>
    </citation>
    <scope>NUCLEOTIDE SEQUENCE</scope>
    <source>
        <strain evidence="7">CBS 100526</strain>
    </source>
</reference>
<evidence type="ECO:0000256" key="2">
    <source>
        <dbReference type="ARBA" id="ARBA00005587"/>
    </source>
</evidence>
<keyword evidence="8" id="KW-1185">Reference proteome</keyword>
<feature type="transmembrane region" description="Helical" evidence="6">
    <location>
        <begin position="77"/>
        <end position="98"/>
    </location>
</feature>
<dbReference type="GeneID" id="87918277"/>
<name>A0AAE1JC29_9HYPO</name>
<feature type="transmembrane region" description="Helical" evidence="6">
    <location>
        <begin position="105"/>
        <end position="126"/>
    </location>
</feature>
<keyword evidence="4 6" id="KW-1133">Transmembrane helix</keyword>
<evidence type="ECO:0000313" key="8">
    <source>
        <dbReference type="Proteomes" id="UP001273209"/>
    </source>
</evidence>
<dbReference type="EMBL" id="JAWRVG010000012">
    <property type="protein sequence ID" value="KAK4077048.1"/>
    <property type="molecule type" value="Genomic_DNA"/>
</dbReference>
<dbReference type="InterPro" id="IPR000791">
    <property type="entry name" value="Gpr1/Fun34/SatP-like"/>
</dbReference>
<comment type="subcellular location">
    <subcellularLocation>
        <location evidence="1">Membrane</location>
        <topology evidence="1">Multi-pass membrane protein</topology>
    </subcellularLocation>
</comment>
<organism evidence="7 8">
    <name type="scientific">Trichoderma aggressivum f. europaeum</name>
    <dbReference type="NCBI Taxonomy" id="173218"/>
    <lineage>
        <taxon>Eukaryota</taxon>
        <taxon>Fungi</taxon>
        <taxon>Dikarya</taxon>
        <taxon>Ascomycota</taxon>
        <taxon>Pezizomycotina</taxon>
        <taxon>Sordariomycetes</taxon>
        <taxon>Hypocreomycetidae</taxon>
        <taxon>Hypocreales</taxon>
        <taxon>Hypocreaceae</taxon>
        <taxon>Trichoderma</taxon>
    </lineage>
</organism>
<dbReference type="AlphaFoldDB" id="A0AAE1JC29"/>
<dbReference type="GO" id="GO:0005886">
    <property type="term" value="C:plasma membrane"/>
    <property type="evidence" value="ECO:0007669"/>
    <property type="project" value="TreeGrafter"/>
</dbReference>
<gene>
    <name evidence="7" type="ORF">Triagg1_4015</name>
</gene>
<proteinExistence type="inferred from homology"/>
<dbReference type="RefSeq" id="XP_062757035.1">
    <property type="nucleotide sequence ID" value="XM_062898372.1"/>
</dbReference>
<feature type="transmembrane region" description="Helical" evidence="6">
    <location>
        <begin position="174"/>
        <end position="197"/>
    </location>
</feature>
<accession>A0AAE1JC29</accession>
<keyword evidence="3 6" id="KW-0812">Transmembrane</keyword>
<keyword evidence="5 6" id="KW-0472">Membrane</keyword>